<organism evidence="2 3">
    <name type="scientific">Microbacterium invictum</name>
    <dbReference type="NCBI Taxonomy" id="515415"/>
    <lineage>
        <taxon>Bacteria</taxon>
        <taxon>Bacillati</taxon>
        <taxon>Actinomycetota</taxon>
        <taxon>Actinomycetes</taxon>
        <taxon>Micrococcales</taxon>
        <taxon>Microbacteriaceae</taxon>
        <taxon>Microbacterium</taxon>
    </lineage>
</organism>
<dbReference type="Proteomes" id="UP000549113">
    <property type="component" value="Unassembled WGS sequence"/>
</dbReference>
<feature type="domain" description="Bacteriophage T5 Orf172 DNA-binding" evidence="1">
    <location>
        <begin position="54"/>
        <end position="121"/>
    </location>
</feature>
<dbReference type="InterPro" id="IPR018306">
    <property type="entry name" value="Phage_T5_Orf172_DNA-bd"/>
</dbReference>
<gene>
    <name evidence="2" type="ORF">BKA10_002025</name>
</gene>
<sequence length="141" mass="15839">MTTIGALPAPCRLCGCTDGVRRSDGWRCAVCEWRVGDVPDPELPLPRVDVVYYLRYAARVKIGTSTNPRQRLGAIWHDELLAFEPGGRALEHERHQQFADLREGGEWFRAAPELLAHAATLANGVDPWHTYARWFSAALSR</sequence>
<comment type="caution">
    <text evidence="2">The sequence shown here is derived from an EMBL/GenBank/DDBJ whole genome shotgun (WGS) entry which is preliminary data.</text>
</comment>
<proteinExistence type="predicted"/>
<accession>A0AA40SQ20</accession>
<keyword evidence="3" id="KW-1185">Reference proteome</keyword>
<dbReference type="Pfam" id="PF13455">
    <property type="entry name" value="MUG113"/>
    <property type="match status" value="1"/>
</dbReference>
<dbReference type="AlphaFoldDB" id="A0AA40SQ20"/>
<protein>
    <recommendedName>
        <fullName evidence="1">Bacteriophage T5 Orf172 DNA-binding domain-containing protein</fullName>
    </recommendedName>
</protein>
<evidence type="ECO:0000313" key="2">
    <source>
        <dbReference type="EMBL" id="MBB4140231.1"/>
    </source>
</evidence>
<dbReference type="RefSeq" id="WP_248199330.1">
    <property type="nucleotide sequence ID" value="NZ_BAABCO010000002.1"/>
</dbReference>
<name>A0AA40SQ20_9MICO</name>
<dbReference type="EMBL" id="JACIFH010000001">
    <property type="protein sequence ID" value="MBB4140231.1"/>
    <property type="molecule type" value="Genomic_DNA"/>
</dbReference>
<reference evidence="2 3" key="1">
    <citation type="submission" date="2020-08" db="EMBL/GenBank/DDBJ databases">
        <title>Sequencing the genomes of 1000 actinobacteria strains.</title>
        <authorList>
            <person name="Klenk H.-P."/>
        </authorList>
    </citation>
    <scope>NUCLEOTIDE SEQUENCE [LARGE SCALE GENOMIC DNA]</scope>
    <source>
        <strain evidence="2 3">DSM 19600</strain>
    </source>
</reference>
<evidence type="ECO:0000313" key="3">
    <source>
        <dbReference type="Proteomes" id="UP000549113"/>
    </source>
</evidence>
<evidence type="ECO:0000259" key="1">
    <source>
        <dbReference type="SMART" id="SM00974"/>
    </source>
</evidence>
<dbReference type="SMART" id="SM00974">
    <property type="entry name" value="T5orf172"/>
    <property type="match status" value="1"/>
</dbReference>